<proteinExistence type="predicted"/>
<dbReference type="WBParaSite" id="Hba_14471">
    <property type="protein sequence ID" value="Hba_14471"/>
    <property type="gene ID" value="Hba_14471"/>
</dbReference>
<evidence type="ECO:0000313" key="2">
    <source>
        <dbReference type="WBParaSite" id="Hba_14471"/>
    </source>
</evidence>
<dbReference type="GO" id="GO:0005501">
    <property type="term" value="F:retinoid binding"/>
    <property type="evidence" value="ECO:0007669"/>
    <property type="project" value="InterPro"/>
</dbReference>
<name>A0A1I7XA51_HETBA</name>
<dbReference type="PANTHER" id="PTHR11873">
    <property type="entry name" value="RETINOL-BINDING PROTEIN 4"/>
    <property type="match status" value="1"/>
</dbReference>
<accession>A0A1I7XA51</accession>
<dbReference type="AlphaFoldDB" id="A0A1I7XA51"/>
<dbReference type="Proteomes" id="UP000095283">
    <property type="component" value="Unplaced"/>
</dbReference>
<dbReference type="GO" id="GO:0034632">
    <property type="term" value="F:retinol transmembrane transporter activity"/>
    <property type="evidence" value="ECO:0007669"/>
    <property type="project" value="InterPro"/>
</dbReference>
<reference evidence="2" key="1">
    <citation type="submission" date="2016-11" db="UniProtKB">
        <authorList>
            <consortium name="WormBaseParasite"/>
        </authorList>
    </citation>
    <scope>IDENTIFICATION</scope>
</reference>
<keyword evidence="1" id="KW-1185">Reference proteome</keyword>
<evidence type="ECO:0000313" key="1">
    <source>
        <dbReference type="Proteomes" id="UP000095283"/>
    </source>
</evidence>
<dbReference type="InterPro" id="IPR002449">
    <property type="entry name" value="Retinol-bd/Purpurin"/>
</dbReference>
<organism evidence="1 2">
    <name type="scientific">Heterorhabditis bacteriophora</name>
    <name type="common">Entomopathogenic nematode worm</name>
    <dbReference type="NCBI Taxonomy" id="37862"/>
    <lineage>
        <taxon>Eukaryota</taxon>
        <taxon>Metazoa</taxon>
        <taxon>Ecdysozoa</taxon>
        <taxon>Nematoda</taxon>
        <taxon>Chromadorea</taxon>
        <taxon>Rhabditida</taxon>
        <taxon>Rhabditina</taxon>
        <taxon>Rhabditomorpha</taxon>
        <taxon>Strongyloidea</taxon>
        <taxon>Heterorhabditidae</taxon>
        <taxon>Heterorhabditis</taxon>
    </lineage>
</organism>
<sequence>MNSTCTQLIPPICKGASPLKVAEQLHGEWLLYASDPSYVLNWRCTVGPHEMDQHEFVCNSESWVGECEREWKMILSVNAWGGFRFTTPAPDMPIRLPSELFPVGNLSATNERLILTSDDDLAGRRYSVWLRTGTQFTNKLAAELEEYCIWPLAAQIRSMEQNC</sequence>
<protein>
    <submittedName>
        <fullName evidence="2">Lipocalin-like domain-containing protein</fullName>
    </submittedName>
</protein>
<dbReference type="PANTHER" id="PTHR11873:SF0">
    <property type="entry name" value="LIPOCALIN-RELATED PROTEIN"/>
    <property type="match status" value="1"/>
</dbReference>